<dbReference type="SUPFAM" id="SSF47203">
    <property type="entry name" value="Acyl-CoA dehydrogenase C-terminal domain-like"/>
    <property type="match status" value="1"/>
</dbReference>
<dbReference type="InterPro" id="IPR037069">
    <property type="entry name" value="AcylCoA_DH/ox_N_sf"/>
</dbReference>
<reference evidence="3 4" key="1">
    <citation type="submission" date="2016-07" db="EMBL/GenBank/DDBJ databases">
        <title>Complete genome sequences of Bordetella pseudohinzii.</title>
        <authorList>
            <person name="Spilker T."/>
            <person name="Darrah R."/>
            <person name="LiPuma J.J."/>
        </authorList>
    </citation>
    <scope>NUCLEOTIDE SEQUENCE [LARGE SCALE GENOMIC DNA]</scope>
    <source>
        <strain evidence="3 4">HI4681</strain>
    </source>
</reference>
<dbReference type="Proteomes" id="UP000092950">
    <property type="component" value="Chromosome"/>
</dbReference>
<sequence>MMHPVVQGLQSLGDKVANEVDASERRGSLTDEAARLLREAGVVRMLQPKDYGGDEAHPREFYEVLMELAARAPSIGWVGGVVGVHPFEFAQADRRLQEEVWGKDKDTWIASPYAFIGRAKRVDGGFVLSGQWPFSSGTDHCDWVVLGGRAEKLGGPADAFTEPYHFMLPRADYEILQDSWQVMGLAGTGSKDVVVREAFVPDYRTLEVGRLNSRDYAAKNRPDSMLYQVPFDLLFPGAIAAATVGIADGVVRRFSEYSRDRVSRMGVKATQNPYHMSDLGASIADIDAARLQILNDITEAYEVAARGERVTSAMQARARVHQVRAVHRAAEAAARVFKSAGGNANRLSNPIQRQWRDLAVALGHACNVEDPVYAAFAGSLYGIPAPAGVII</sequence>
<keyword evidence="4" id="KW-1185">Reference proteome</keyword>
<evidence type="ECO:0000259" key="2">
    <source>
        <dbReference type="Pfam" id="PF08028"/>
    </source>
</evidence>
<name>A0ABN4RLZ8_9BORD</name>
<dbReference type="RefSeq" id="WP_043215173.1">
    <property type="nucleotide sequence ID" value="NZ_CAJGUP010000083.1"/>
</dbReference>
<evidence type="ECO:0000256" key="1">
    <source>
        <dbReference type="ARBA" id="ARBA00023002"/>
    </source>
</evidence>
<dbReference type="InterPro" id="IPR050741">
    <property type="entry name" value="Acyl-CoA_dehydrogenase"/>
</dbReference>
<dbReference type="InterPro" id="IPR013107">
    <property type="entry name" value="Acyl-CoA_DH_C"/>
</dbReference>
<dbReference type="PANTHER" id="PTHR48083:SF19">
    <property type="entry name" value="FLAVIN-DEPENDENT MONOOXYGENASE, OXYGENASE SUBUNIT HSAA"/>
    <property type="match status" value="1"/>
</dbReference>
<dbReference type="PANTHER" id="PTHR48083">
    <property type="entry name" value="MEDIUM-CHAIN SPECIFIC ACYL-COA DEHYDROGENASE, MITOCHONDRIAL-RELATED"/>
    <property type="match status" value="1"/>
</dbReference>
<dbReference type="InterPro" id="IPR046373">
    <property type="entry name" value="Acyl-CoA_Oxase/DH_mid-dom_sf"/>
</dbReference>
<dbReference type="Gene3D" id="1.20.140.10">
    <property type="entry name" value="Butyryl-CoA Dehydrogenase, subunit A, domain 3"/>
    <property type="match status" value="1"/>
</dbReference>
<dbReference type="PIRSF" id="PIRSF016578">
    <property type="entry name" value="HsaA"/>
    <property type="match status" value="1"/>
</dbReference>
<feature type="domain" description="Acyl-CoA dehydrogenase C-terminal" evidence="2">
    <location>
        <begin position="239"/>
        <end position="366"/>
    </location>
</feature>
<dbReference type="InterPro" id="IPR009100">
    <property type="entry name" value="AcylCoA_DH/oxidase_NM_dom_sf"/>
</dbReference>
<dbReference type="Gene3D" id="1.10.540.10">
    <property type="entry name" value="Acyl-CoA dehydrogenase/oxidase, N-terminal domain"/>
    <property type="match status" value="1"/>
</dbReference>
<dbReference type="Gene3D" id="2.40.110.10">
    <property type="entry name" value="Butyryl-CoA Dehydrogenase, subunit A, domain 2"/>
    <property type="match status" value="1"/>
</dbReference>
<gene>
    <name evidence="3" type="ORF">BBN53_03675</name>
</gene>
<dbReference type="InterPro" id="IPR036250">
    <property type="entry name" value="AcylCo_DH-like_C"/>
</dbReference>
<dbReference type="EMBL" id="CP016440">
    <property type="protein sequence ID" value="ANY15066.1"/>
    <property type="molecule type" value="Genomic_DNA"/>
</dbReference>
<evidence type="ECO:0000313" key="3">
    <source>
        <dbReference type="EMBL" id="ANY15066.1"/>
    </source>
</evidence>
<dbReference type="Pfam" id="PF08028">
    <property type="entry name" value="Acyl-CoA_dh_2"/>
    <property type="match status" value="1"/>
</dbReference>
<keyword evidence="1" id="KW-0560">Oxidoreductase</keyword>
<proteinExistence type="predicted"/>
<protein>
    <submittedName>
        <fullName evidence="3">Hydroxylase</fullName>
    </submittedName>
</protein>
<dbReference type="SUPFAM" id="SSF56645">
    <property type="entry name" value="Acyl-CoA dehydrogenase NM domain-like"/>
    <property type="match status" value="1"/>
</dbReference>
<evidence type="ECO:0000313" key="4">
    <source>
        <dbReference type="Proteomes" id="UP000092950"/>
    </source>
</evidence>
<organism evidence="3 4">
    <name type="scientific">Bordetella pseudohinzii</name>
    <dbReference type="NCBI Taxonomy" id="1331258"/>
    <lineage>
        <taxon>Bacteria</taxon>
        <taxon>Pseudomonadati</taxon>
        <taxon>Pseudomonadota</taxon>
        <taxon>Betaproteobacteria</taxon>
        <taxon>Burkholderiales</taxon>
        <taxon>Alcaligenaceae</taxon>
        <taxon>Bordetella</taxon>
    </lineage>
</organism>
<accession>A0ABN4RLZ8</accession>